<dbReference type="PANTHER" id="PTHR47966:SF51">
    <property type="entry name" value="BETA-SITE APP-CLEAVING ENZYME, ISOFORM A-RELATED"/>
    <property type="match status" value="1"/>
</dbReference>
<dbReference type="CDD" id="cd05471">
    <property type="entry name" value="pepsin_like"/>
    <property type="match status" value="1"/>
</dbReference>
<evidence type="ECO:0000313" key="7">
    <source>
        <dbReference type="Proteomes" id="UP001176517"/>
    </source>
</evidence>
<dbReference type="InterPro" id="IPR001461">
    <property type="entry name" value="Aspartic_peptidase_A1"/>
</dbReference>
<reference evidence="6" key="1">
    <citation type="journal article" date="2023" name="PhytoFront">
        <title>Draft Genome Resources of Seven Strains of Tilletia horrida, Causal Agent of Kernel Smut of Rice.</title>
        <authorList>
            <person name="Khanal S."/>
            <person name="Antony Babu S."/>
            <person name="Zhou X.G."/>
        </authorList>
    </citation>
    <scope>NUCLEOTIDE SEQUENCE</scope>
    <source>
        <strain evidence="6">TX6</strain>
    </source>
</reference>
<organism evidence="6 7">
    <name type="scientific">Tilletia horrida</name>
    <dbReference type="NCBI Taxonomy" id="155126"/>
    <lineage>
        <taxon>Eukaryota</taxon>
        <taxon>Fungi</taxon>
        <taxon>Dikarya</taxon>
        <taxon>Basidiomycota</taxon>
        <taxon>Ustilaginomycotina</taxon>
        <taxon>Exobasidiomycetes</taxon>
        <taxon>Tilletiales</taxon>
        <taxon>Tilletiaceae</taxon>
        <taxon>Tilletia</taxon>
    </lineage>
</organism>
<feature type="chain" id="PRO_5042854050" description="Peptidase A1 domain-containing protein" evidence="4">
    <location>
        <begin position="25"/>
        <end position="614"/>
    </location>
</feature>
<comment type="similarity">
    <text evidence="1">Belongs to the peptidase A1 family.</text>
</comment>
<dbReference type="EMBL" id="JAPDMZ010000017">
    <property type="protein sequence ID" value="KAK0556313.1"/>
    <property type="molecule type" value="Genomic_DNA"/>
</dbReference>
<sequence length="614" mass="64671">MAHAAVSLTALCLICQSCSPAATASVSLPLSSSSSSHSALSITSEPLERLISRLQGERSRTQARYAQWASDNTHPSSSNRQRRRSHVDESDQRRSWPAARAASTSNANFTTSVELGNQANSLIFAPATVGTPPRTFLFQIDTTSSDWWIVTDAWGPDPNDPLLQNTTYIANITTDLPTPPSSSFVSTKHDFDSTLSSGGTIYTGFQGRDIIRFASRTLSNATLNIDTHSSAGEPVLPANGVAAFGWQGLANAQAPTFWQQAGVGSFSLYLATTPSYSDSYAYGGRLYLGPPPEPAPAPSPNASSPYTGNINYYPLLPAVNQTWSINLTSITVNNSPITFSPLSKGVALIDSSTSTIGVPDSVASAFYARVPGAEQMPLNPGYYWYPCNQSRGIPSPLRSNTPLNVTFGFGTGSDDRYTIPDGLFGIPLSVPASGQTYGNDENVLIQKDEAQDPDGYAGMPDAVKCVGALYSYGNLSAGNLHNSSVINYASHTAQSDGPLIIIGLPLLRSYFTVFDGTRPAVGFAQYSDPPTSDTALARGSGTPSWLAAFKHGIPDKDNTGSPGPYDGSDTGSGNGGDGTNHHSAATHTAAHPAAAWQILSTGMSFVLAALLCQG</sequence>
<dbReference type="InterPro" id="IPR033121">
    <property type="entry name" value="PEPTIDASE_A1"/>
</dbReference>
<dbReference type="PANTHER" id="PTHR47966">
    <property type="entry name" value="BETA-SITE APP-CLEAVING ENZYME, ISOFORM A-RELATED"/>
    <property type="match status" value="1"/>
</dbReference>
<feature type="region of interest" description="Disordered" evidence="3">
    <location>
        <begin position="551"/>
        <end position="586"/>
    </location>
</feature>
<dbReference type="SUPFAM" id="SSF50630">
    <property type="entry name" value="Acid proteases"/>
    <property type="match status" value="1"/>
</dbReference>
<dbReference type="GO" id="GO:0004190">
    <property type="term" value="F:aspartic-type endopeptidase activity"/>
    <property type="evidence" value="ECO:0007669"/>
    <property type="project" value="InterPro"/>
</dbReference>
<feature type="compositionally biased region" description="Polar residues" evidence="3">
    <location>
        <begin position="69"/>
        <end position="79"/>
    </location>
</feature>
<evidence type="ECO:0000256" key="4">
    <source>
        <dbReference type="SAM" id="SignalP"/>
    </source>
</evidence>
<accession>A0AAN6GTM2</accession>
<comment type="caution">
    <text evidence="6">The sequence shown here is derived from an EMBL/GenBank/DDBJ whole genome shotgun (WGS) entry which is preliminary data.</text>
</comment>
<feature type="signal peptide" evidence="4">
    <location>
        <begin position="1"/>
        <end position="24"/>
    </location>
</feature>
<dbReference type="GO" id="GO:0006508">
    <property type="term" value="P:proteolysis"/>
    <property type="evidence" value="ECO:0007669"/>
    <property type="project" value="InterPro"/>
</dbReference>
<protein>
    <recommendedName>
        <fullName evidence="5">Peptidase A1 domain-containing protein</fullName>
    </recommendedName>
</protein>
<feature type="active site" evidence="2">
    <location>
        <position position="350"/>
    </location>
</feature>
<dbReference type="InterPro" id="IPR021109">
    <property type="entry name" value="Peptidase_aspartic_dom_sf"/>
</dbReference>
<feature type="domain" description="Peptidase A1" evidence="5">
    <location>
        <begin position="123"/>
        <end position="524"/>
    </location>
</feature>
<gene>
    <name evidence="6" type="ORF">OC846_001268</name>
</gene>
<dbReference type="PROSITE" id="PS51767">
    <property type="entry name" value="PEPTIDASE_A1"/>
    <property type="match status" value="1"/>
</dbReference>
<keyword evidence="7" id="KW-1185">Reference proteome</keyword>
<dbReference type="Proteomes" id="UP001176517">
    <property type="component" value="Unassembled WGS sequence"/>
</dbReference>
<dbReference type="Pfam" id="PF00026">
    <property type="entry name" value="Asp"/>
    <property type="match status" value="1"/>
</dbReference>
<dbReference type="InterPro" id="IPR034164">
    <property type="entry name" value="Pepsin-like_dom"/>
</dbReference>
<evidence type="ECO:0000256" key="1">
    <source>
        <dbReference type="ARBA" id="ARBA00007447"/>
    </source>
</evidence>
<proteinExistence type="inferred from homology"/>
<feature type="region of interest" description="Disordered" evidence="3">
    <location>
        <begin position="62"/>
        <end position="103"/>
    </location>
</feature>
<dbReference type="AlphaFoldDB" id="A0AAN6GTM2"/>
<evidence type="ECO:0000259" key="5">
    <source>
        <dbReference type="PROSITE" id="PS51767"/>
    </source>
</evidence>
<name>A0AAN6GTM2_9BASI</name>
<feature type="active site" evidence="2">
    <location>
        <position position="141"/>
    </location>
</feature>
<evidence type="ECO:0000313" key="6">
    <source>
        <dbReference type="EMBL" id="KAK0556313.1"/>
    </source>
</evidence>
<dbReference type="PRINTS" id="PR00792">
    <property type="entry name" value="PEPSIN"/>
</dbReference>
<evidence type="ECO:0000256" key="3">
    <source>
        <dbReference type="SAM" id="MobiDB-lite"/>
    </source>
</evidence>
<keyword evidence="4" id="KW-0732">Signal</keyword>
<evidence type="ECO:0000256" key="2">
    <source>
        <dbReference type="PIRSR" id="PIRSR601461-1"/>
    </source>
</evidence>
<dbReference type="Gene3D" id="2.40.70.10">
    <property type="entry name" value="Acid Proteases"/>
    <property type="match status" value="2"/>
</dbReference>